<feature type="transmembrane region" description="Helical" evidence="4">
    <location>
        <begin position="97"/>
        <end position="118"/>
    </location>
</feature>
<feature type="transmembrane region" description="Helical" evidence="4">
    <location>
        <begin position="20"/>
        <end position="38"/>
    </location>
</feature>
<dbReference type="PANTHER" id="PTHR42910:SF1">
    <property type="entry name" value="MAJOR FACILITATOR SUPERFAMILY (MFS) PROFILE DOMAIN-CONTAINING PROTEIN"/>
    <property type="match status" value="1"/>
</dbReference>
<dbReference type="Gene3D" id="1.20.1250.20">
    <property type="entry name" value="MFS general substrate transporter like domains"/>
    <property type="match status" value="1"/>
</dbReference>
<feature type="transmembrane region" description="Helical" evidence="4">
    <location>
        <begin position="130"/>
        <end position="148"/>
    </location>
</feature>
<dbReference type="KEGG" id="bgp:BGL_2c24870"/>
<name>A0A0B6S4E3_BURPL</name>
<dbReference type="InterPro" id="IPR011701">
    <property type="entry name" value="MFS"/>
</dbReference>
<dbReference type="Proteomes" id="UP000031838">
    <property type="component" value="Chromosome 2"/>
</dbReference>
<accession>A0A0B6S4E3</accession>
<dbReference type="PANTHER" id="PTHR42910">
    <property type="entry name" value="TRANSPORTER SCO4007-RELATED"/>
    <property type="match status" value="1"/>
</dbReference>
<evidence type="ECO:0000256" key="2">
    <source>
        <dbReference type="ARBA" id="ARBA00022989"/>
    </source>
</evidence>
<dbReference type="Pfam" id="PF07690">
    <property type="entry name" value="MFS_1"/>
    <property type="match status" value="1"/>
</dbReference>
<dbReference type="HOGENOM" id="CLU_1105488_0_0_4"/>
<evidence type="ECO:0000256" key="4">
    <source>
        <dbReference type="SAM" id="Phobius"/>
    </source>
</evidence>
<keyword evidence="1 4" id="KW-0812">Transmembrane</keyword>
<dbReference type="AlphaFoldDB" id="A0A0B6S4E3"/>
<reference evidence="5 6" key="2">
    <citation type="journal article" date="2016" name="Appl. Microbiol. Biotechnol.">
        <title>Mutations improving production and secretion of extracellular lipase by Burkholderia glumae PG1.</title>
        <authorList>
            <person name="Knapp A."/>
            <person name="Voget S."/>
            <person name="Gao R."/>
            <person name="Zaburannyi N."/>
            <person name="Krysciak D."/>
            <person name="Breuer M."/>
            <person name="Hauer B."/>
            <person name="Streit W.R."/>
            <person name="Muller R."/>
            <person name="Daniel R."/>
            <person name="Jaeger K.E."/>
        </authorList>
    </citation>
    <scope>NUCLEOTIDE SEQUENCE [LARGE SCALE GENOMIC DNA]</scope>
    <source>
        <strain evidence="5 6">PG1</strain>
    </source>
</reference>
<evidence type="ECO:0000313" key="6">
    <source>
        <dbReference type="Proteomes" id="UP000031838"/>
    </source>
</evidence>
<feature type="transmembrane region" description="Helical" evidence="4">
    <location>
        <begin position="217"/>
        <end position="241"/>
    </location>
</feature>
<dbReference type="EMBL" id="CP002581">
    <property type="protein sequence ID" value="AJK50543.1"/>
    <property type="molecule type" value="Genomic_DNA"/>
</dbReference>
<protein>
    <submittedName>
        <fullName evidence="5">Putative major facilitator family (MFS-1) transporter</fullName>
    </submittedName>
</protein>
<evidence type="ECO:0000313" key="5">
    <source>
        <dbReference type="EMBL" id="AJK50543.1"/>
    </source>
</evidence>
<keyword evidence="6" id="KW-1185">Reference proteome</keyword>
<keyword evidence="3 4" id="KW-0472">Membrane</keyword>
<dbReference type="SUPFAM" id="SSF103473">
    <property type="entry name" value="MFS general substrate transporter"/>
    <property type="match status" value="1"/>
</dbReference>
<feature type="transmembrane region" description="Helical" evidence="4">
    <location>
        <begin position="189"/>
        <end position="211"/>
    </location>
</feature>
<gene>
    <name evidence="5" type="ORF">BGL_2c24870</name>
</gene>
<organism evidence="5 6">
    <name type="scientific">Burkholderia plantarii</name>
    <dbReference type="NCBI Taxonomy" id="41899"/>
    <lineage>
        <taxon>Bacteria</taxon>
        <taxon>Pseudomonadati</taxon>
        <taxon>Pseudomonadota</taxon>
        <taxon>Betaproteobacteria</taxon>
        <taxon>Burkholderiales</taxon>
        <taxon>Burkholderiaceae</taxon>
        <taxon>Burkholderia</taxon>
    </lineage>
</organism>
<evidence type="ECO:0000256" key="1">
    <source>
        <dbReference type="ARBA" id="ARBA00022692"/>
    </source>
</evidence>
<keyword evidence="2 4" id="KW-1133">Transmembrane helix</keyword>
<sequence>MWWVTSRAACSPASCWRAPYLAAALVLTALGVLLARVLPRHAPAAPTPYRQALGSLRGLLRRHAPLRRLGTVQACLFGAFSLFWGAAPLALSRRFGLSADGLALFALAGAAGALAAPLAGRAADRGRGAALRALGIALVAAGFALTLVPNLAAWVVAALMIDAGVQVCHVIAQRTVLSLDAAARNRVNSLYIAMFFLGGALGSALASAALAPGWPAVAGLGVLLAAAAALIAGEPAIACAGPGAGRRAARR</sequence>
<dbReference type="InterPro" id="IPR036259">
    <property type="entry name" value="MFS_trans_sf"/>
</dbReference>
<dbReference type="GO" id="GO:0022857">
    <property type="term" value="F:transmembrane transporter activity"/>
    <property type="evidence" value="ECO:0007669"/>
    <property type="project" value="InterPro"/>
</dbReference>
<reference evidence="6" key="1">
    <citation type="submission" date="2011-03" db="EMBL/GenBank/DDBJ databases">
        <authorList>
            <person name="Voget S."/>
            <person name="Streit W.R."/>
            <person name="Jaeger K.E."/>
            <person name="Daniel R."/>
        </authorList>
    </citation>
    <scope>NUCLEOTIDE SEQUENCE [LARGE SCALE GENOMIC DNA]</scope>
    <source>
        <strain evidence="6">PG1</strain>
    </source>
</reference>
<proteinExistence type="predicted"/>
<feature type="transmembrane region" description="Helical" evidence="4">
    <location>
        <begin position="69"/>
        <end position="91"/>
    </location>
</feature>
<evidence type="ECO:0000256" key="3">
    <source>
        <dbReference type="ARBA" id="ARBA00023136"/>
    </source>
</evidence>